<evidence type="ECO:0000256" key="1">
    <source>
        <dbReference type="ARBA" id="ARBA00022729"/>
    </source>
</evidence>
<dbReference type="GO" id="GO:0046474">
    <property type="term" value="P:glycerophospholipid biosynthetic process"/>
    <property type="evidence" value="ECO:0007669"/>
    <property type="project" value="TreeGrafter"/>
</dbReference>
<dbReference type="Proteomes" id="UP000186922">
    <property type="component" value="Unassembled WGS sequence"/>
</dbReference>
<proteinExistence type="predicted"/>
<gene>
    <name evidence="3" type="primary">RvY_18830-1</name>
    <name evidence="3" type="synonym">RvY_18830.1</name>
    <name evidence="3" type="ORF">RvY_18830</name>
</gene>
<dbReference type="Gene3D" id="3.40.50.1000">
    <property type="entry name" value="HAD superfamily/HAD-like"/>
    <property type="match status" value="2"/>
</dbReference>
<organism evidence="3 4">
    <name type="scientific">Ramazzottius varieornatus</name>
    <name type="common">Water bear</name>
    <name type="synonym">Tardigrade</name>
    <dbReference type="NCBI Taxonomy" id="947166"/>
    <lineage>
        <taxon>Eukaryota</taxon>
        <taxon>Metazoa</taxon>
        <taxon>Ecdysozoa</taxon>
        <taxon>Tardigrada</taxon>
        <taxon>Eutardigrada</taxon>
        <taxon>Parachela</taxon>
        <taxon>Hypsibioidea</taxon>
        <taxon>Ramazzottiidae</taxon>
        <taxon>Ramazzottius</taxon>
    </lineage>
</organism>
<dbReference type="Pfam" id="PF13344">
    <property type="entry name" value="Hydrolase_6"/>
    <property type="match status" value="1"/>
</dbReference>
<dbReference type="SUPFAM" id="SSF56784">
    <property type="entry name" value="HAD-like"/>
    <property type="match status" value="1"/>
</dbReference>
<accession>A0A1D1W762</accession>
<dbReference type="GO" id="GO:0005739">
    <property type="term" value="C:mitochondrion"/>
    <property type="evidence" value="ECO:0007669"/>
    <property type="project" value="TreeGrafter"/>
</dbReference>
<comment type="caution">
    <text evidence="3">The sequence shown here is derived from an EMBL/GenBank/DDBJ whole genome shotgun (WGS) entry which is preliminary data.</text>
</comment>
<evidence type="ECO:0000313" key="4">
    <source>
        <dbReference type="Proteomes" id="UP000186922"/>
    </source>
</evidence>
<reference evidence="3 4" key="1">
    <citation type="journal article" date="2016" name="Nat. Commun.">
        <title>Extremotolerant tardigrade genome and improved radiotolerance of human cultured cells by tardigrade-unique protein.</title>
        <authorList>
            <person name="Hashimoto T."/>
            <person name="Horikawa D.D."/>
            <person name="Saito Y."/>
            <person name="Kuwahara H."/>
            <person name="Kozuka-Hata H."/>
            <person name="Shin-I T."/>
            <person name="Minakuchi Y."/>
            <person name="Ohishi K."/>
            <person name="Motoyama A."/>
            <person name="Aizu T."/>
            <person name="Enomoto A."/>
            <person name="Kondo K."/>
            <person name="Tanaka S."/>
            <person name="Hara Y."/>
            <person name="Koshikawa S."/>
            <person name="Sagara H."/>
            <person name="Miura T."/>
            <person name="Yokobori S."/>
            <person name="Miyagawa K."/>
            <person name="Suzuki Y."/>
            <person name="Kubo T."/>
            <person name="Oyama M."/>
            <person name="Kohara Y."/>
            <person name="Fujiyama A."/>
            <person name="Arakawa K."/>
            <person name="Katayama T."/>
            <person name="Toyoda A."/>
            <person name="Kunieda T."/>
        </authorList>
    </citation>
    <scope>NUCLEOTIDE SEQUENCE [LARGE SCALE GENOMIC DNA]</scope>
    <source>
        <strain evidence="3 4">YOKOZUNA-1</strain>
    </source>
</reference>
<dbReference type="InterPro" id="IPR006353">
    <property type="entry name" value="HAD-SF_hydro_IIA_CECR5"/>
</dbReference>
<dbReference type="InterPro" id="IPR050324">
    <property type="entry name" value="CDP-alcohol_PTase-I"/>
</dbReference>
<dbReference type="PANTHER" id="PTHR14269">
    <property type="entry name" value="CDP-DIACYLGLYCEROL--GLYCEROL-3-PHOSPHATE 3-PHOSPHATIDYLTRANSFERASE-RELATED"/>
    <property type="match status" value="1"/>
</dbReference>
<dbReference type="PANTHER" id="PTHR14269:SF4">
    <property type="entry name" value="CAT EYE SYNDROME CRITICAL REGION PROTEIN 5"/>
    <property type="match status" value="1"/>
</dbReference>
<dbReference type="InterPro" id="IPR036412">
    <property type="entry name" value="HAD-like_sf"/>
</dbReference>
<dbReference type="InterPro" id="IPR006357">
    <property type="entry name" value="HAD-SF_hydro_IIA"/>
</dbReference>
<evidence type="ECO:0000313" key="3">
    <source>
        <dbReference type="EMBL" id="GAV09260.1"/>
    </source>
</evidence>
<dbReference type="NCBIfam" id="TIGR01460">
    <property type="entry name" value="HAD-SF-IIA"/>
    <property type="match status" value="1"/>
</dbReference>
<evidence type="ECO:0000256" key="2">
    <source>
        <dbReference type="ARBA" id="ARBA00069384"/>
    </source>
</evidence>
<dbReference type="InterPro" id="IPR023214">
    <property type="entry name" value="HAD_sf"/>
</dbReference>
<keyword evidence="1" id="KW-0732">Signal</keyword>
<protein>
    <recommendedName>
        <fullName evidence="2">Haloacid dehalogenase-like hydrolase domain-containing 5</fullName>
    </recommendedName>
</protein>
<dbReference type="AlphaFoldDB" id="A0A1D1W762"/>
<keyword evidence="4" id="KW-1185">Reference proteome</keyword>
<dbReference type="NCBIfam" id="TIGR01456">
    <property type="entry name" value="CECR5"/>
    <property type="match status" value="1"/>
</dbReference>
<sequence length="455" mass="50942">MQGATVFTQPVGLRVIHDCVLGALTLRTIAITRRREYSKVTSPGFGFFFDIDGVFVRGNHPLKAGRQALQRLTDQTGRFRVPTVFVTNAGNALRDQKAESLSEHFDVKITRDQVIMAHSPLSMFQQYHHRHFLVSGQGPTREIANAVGFKNVTTVEELRDRFPALDVVDMRRRNIQPAVGQEFRPIEGVLLLGEPINWETSLQLITDVLVTDGQPTHRPTDIKASHIPVLACNMDLLWMAEAPLPRFGHGTFLLCLESIYRKLTGHELRYTALVGKPSEATYHHAEDILAQQAKAIGLGNAPISRIYAVGDNPDTDIFGANLYDMYLRHKSTKVSKDPGEIGEVEQMHTALGAGATSEISRLLHHKPVTSHVSEEVKDLPSAQKDEYMTDRCISILVESGVFSPTHTQTLNHQHRDFHERRTDLLNKPDYTCKNVLEAVNLVFHLEKFPGVREGG</sequence>
<dbReference type="FunFam" id="3.40.50.1000:FF:000081">
    <property type="entry name" value="Haloacid dehalogenase like hydrolase domain containing 5"/>
    <property type="match status" value="1"/>
</dbReference>
<dbReference type="OrthoDB" id="10251048at2759"/>
<name>A0A1D1W762_RAMVA</name>
<dbReference type="EMBL" id="BDGG01000021">
    <property type="protein sequence ID" value="GAV09260.1"/>
    <property type="molecule type" value="Genomic_DNA"/>
</dbReference>
<dbReference type="STRING" id="947166.A0A1D1W762"/>